<evidence type="ECO:0008006" key="5">
    <source>
        <dbReference type="Google" id="ProtNLM"/>
    </source>
</evidence>
<sequence>MPISGPEVDSWIDEMSHLASQFVARFEVTYGFPPDEHYVSRVADSGGRNALATALGGAVARDLIDFYSRVAQVSLPDVGPGFFVDEAECVVEGLRGAQPTQVSSVSNRTIVVFGSDGGGALFAADCQTGEIVRLDGGSLVGNIYEAAESGVQVIARDVEGFMQFLYREMLRQTPADD</sequence>
<dbReference type="EMBL" id="BLLO01000018">
    <property type="protein sequence ID" value="GFH78511.1"/>
    <property type="molecule type" value="Genomic_DNA"/>
</dbReference>
<reference evidence="1 3" key="2">
    <citation type="submission" date="2020-02" db="EMBL/GenBank/DDBJ databases">
        <title>Whole genome shotgun sequence of Streptomyces gougerotii NBRC 13043.</title>
        <authorList>
            <person name="Ichikawa N."/>
            <person name="Komaki H."/>
            <person name="Tamura T."/>
        </authorList>
    </citation>
    <scope>NUCLEOTIDE SEQUENCE [LARGE SCALE GENOMIC DNA]</scope>
    <source>
        <strain evidence="1 3">NBRC 13043</strain>
    </source>
</reference>
<evidence type="ECO:0000313" key="1">
    <source>
        <dbReference type="EMBL" id="GFH78511.1"/>
    </source>
</evidence>
<gene>
    <name evidence="2" type="ORF">GCM10010227_53020</name>
    <name evidence="1" type="ORF">Sgou_31810</name>
</gene>
<dbReference type="EMBL" id="BMSC01000025">
    <property type="protein sequence ID" value="GGU91221.1"/>
    <property type="molecule type" value="Genomic_DNA"/>
</dbReference>
<accession>A0A8H9HVQ9</accession>
<dbReference type="Proteomes" id="UP000480804">
    <property type="component" value="Unassembled WGS sequence"/>
</dbReference>
<evidence type="ECO:0000313" key="2">
    <source>
        <dbReference type="EMBL" id="GGU91221.1"/>
    </source>
</evidence>
<organism evidence="2 4">
    <name type="scientific">Streptomyces gougerotii</name>
    <dbReference type="NCBI Taxonomy" id="53448"/>
    <lineage>
        <taxon>Bacteria</taxon>
        <taxon>Bacillati</taxon>
        <taxon>Actinomycetota</taxon>
        <taxon>Actinomycetes</taxon>
        <taxon>Kitasatosporales</taxon>
        <taxon>Streptomycetaceae</taxon>
        <taxon>Streptomyces</taxon>
        <taxon>Streptomyces diastaticus group</taxon>
    </lineage>
</organism>
<dbReference type="RefSeq" id="WP_189401487.1">
    <property type="nucleotide sequence ID" value="NZ_BLLO01000018.1"/>
</dbReference>
<proteinExistence type="predicted"/>
<dbReference type="AlphaFoldDB" id="A0A8H9HVQ9"/>
<evidence type="ECO:0000313" key="4">
    <source>
        <dbReference type="Proteomes" id="UP000660975"/>
    </source>
</evidence>
<protein>
    <recommendedName>
        <fullName evidence="5">SMI1/KNR4 family protein</fullName>
    </recommendedName>
</protein>
<name>A0A8H9HVQ9_9ACTN</name>
<comment type="caution">
    <text evidence="2">The sequence shown here is derived from an EMBL/GenBank/DDBJ whole genome shotgun (WGS) entry which is preliminary data.</text>
</comment>
<reference evidence="2" key="1">
    <citation type="journal article" date="2014" name="Int. J. Syst. Evol. Microbiol.">
        <title>Complete genome sequence of Corynebacterium casei LMG S-19264T (=DSM 44701T), isolated from a smear-ripened cheese.</title>
        <authorList>
            <consortium name="US DOE Joint Genome Institute (JGI-PGF)"/>
            <person name="Walter F."/>
            <person name="Albersmeier A."/>
            <person name="Kalinowski J."/>
            <person name="Ruckert C."/>
        </authorList>
    </citation>
    <scope>NUCLEOTIDE SEQUENCE</scope>
    <source>
        <strain evidence="2">JCM 4136</strain>
    </source>
</reference>
<dbReference type="Proteomes" id="UP000660975">
    <property type="component" value="Unassembled WGS sequence"/>
</dbReference>
<evidence type="ECO:0000313" key="3">
    <source>
        <dbReference type="Proteomes" id="UP000480804"/>
    </source>
</evidence>
<keyword evidence="3" id="KW-1185">Reference proteome</keyword>
<reference evidence="2" key="3">
    <citation type="submission" date="2020-09" db="EMBL/GenBank/DDBJ databases">
        <authorList>
            <person name="Sun Q."/>
            <person name="Ohkuma M."/>
        </authorList>
    </citation>
    <scope>NUCLEOTIDE SEQUENCE</scope>
    <source>
        <strain evidence="2">JCM 4136</strain>
    </source>
</reference>